<dbReference type="InterPro" id="IPR024983">
    <property type="entry name" value="CHAT_dom"/>
</dbReference>
<accession>A0A0V7ZWX9</accession>
<dbReference type="InterPro" id="IPR027417">
    <property type="entry name" value="P-loop_NTPase"/>
</dbReference>
<dbReference type="SMART" id="SM00255">
    <property type="entry name" value="TIR"/>
    <property type="match status" value="1"/>
</dbReference>
<organism evidence="2 3">
    <name type="scientific">Mastigocoleus testarum BC008</name>
    <dbReference type="NCBI Taxonomy" id="371196"/>
    <lineage>
        <taxon>Bacteria</taxon>
        <taxon>Bacillati</taxon>
        <taxon>Cyanobacteriota</taxon>
        <taxon>Cyanophyceae</taxon>
        <taxon>Nostocales</taxon>
        <taxon>Hapalosiphonaceae</taxon>
        <taxon>Mastigocoleus</taxon>
    </lineage>
</organism>
<dbReference type="EMBL" id="LMTZ01000035">
    <property type="protein sequence ID" value="KST69116.1"/>
    <property type="molecule type" value="Genomic_DNA"/>
</dbReference>
<dbReference type="OrthoDB" id="5522963at2"/>
<dbReference type="Gene3D" id="3.40.50.10140">
    <property type="entry name" value="Toll/interleukin-1 receptor homology (TIR) domain"/>
    <property type="match status" value="1"/>
</dbReference>
<dbReference type="Gene3D" id="3.40.50.300">
    <property type="entry name" value="P-loop containing nucleotide triphosphate hydrolases"/>
    <property type="match status" value="1"/>
</dbReference>
<dbReference type="RefSeq" id="WP_027846597.1">
    <property type="nucleotide sequence ID" value="NZ_LMTZ01000035.1"/>
</dbReference>
<sequence>MVKKILLLSANPTDTSKLRLDLEVREIQAGLERSKRRGEFEIISKWAVRADDLRRALLDHEPEIVHFSGHGDGSQGLVLENNSGQMQLVSAEALARLFKLFPKVECVVLNACYSEMQAEAIYQHINYVIGMNTAIGDNAAIKFAVGFYDALGAGRSIEDGFEFGCASLDLEKIPESSTPVLKSKNIKNKNVTFKESTGKRIFISYKRDVNPDEPVALQILQALSSQHQVFIDQNISVGTPWAEMIEAEIRQADFLIVLLSEHSVHSEMVETEIRMAQQFAQEQSGKPAILPVRLAYRQPFQYPLSAYLNRINWAYWNDEQDTADLIAQLKQAIYSNNLSLPRKNQVDLLTLDKSSDLPRPFPSAQPGALEIPEGTMKLKSAFYIERRADNIALSTIAQEGVTISIKGPRQVGKSSLLNRILKAARDNSKRVLFLDFQLLGKADLASDEIFLRRFCSWISEELDIEDRVDQYWRKKISHIQRCTRYISRYILKELNSPLVLAMDEVDKVFDTAFRNDFFGMLRNWHNSRAMSEIWNNLDFVLVTSTEPYQLIDDLNQSPFNVGQVIELEDFILEQVRELNQLHGSPFNSSAEVELMKLLNGHPYLVRKALYLVTSGQITTTELFKYANNTRGPFGDHLRRLVSLLHHRQELKQALLQVIQQNKCGDEYRFWQLRGSGLVRSDGQSVIPRCKLYANYLREHLRG</sequence>
<evidence type="ECO:0000313" key="2">
    <source>
        <dbReference type="EMBL" id="KST69116.1"/>
    </source>
</evidence>
<dbReference type="InterPro" id="IPR000157">
    <property type="entry name" value="TIR_dom"/>
</dbReference>
<proteinExistence type="predicted"/>
<dbReference type="Pfam" id="PF12770">
    <property type="entry name" value="CHAT"/>
    <property type="match status" value="1"/>
</dbReference>
<dbReference type="Pfam" id="PF14516">
    <property type="entry name" value="AAA_35"/>
    <property type="match status" value="1"/>
</dbReference>
<dbReference type="SUPFAM" id="SSF52540">
    <property type="entry name" value="P-loop containing nucleoside triphosphate hydrolases"/>
    <property type="match status" value="1"/>
</dbReference>
<protein>
    <submittedName>
        <fullName evidence="2">ATPase</fullName>
    </submittedName>
</protein>
<evidence type="ECO:0000313" key="3">
    <source>
        <dbReference type="Proteomes" id="UP000053372"/>
    </source>
</evidence>
<feature type="domain" description="TIR" evidence="1">
    <location>
        <begin position="197"/>
        <end position="329"/>
    </location>
</feature>
<dbReference type="SUPFAM" id="SSF52200">
    <property type="entry name" value="Toll/Interleukin receptor TIR domain"/>
    <property type="match status" value="1"/>
</dbReference>
<keyword evidence="3" id="KW-1185">Reference proteome</keyword>
<dbReference type="Proteomes" id="UP000053372">
    <property type="component" value="Unassembled WGS sequence"/>
</dbReference>
<dbReference type="AlphaFoldDB" id="A0A0V7ZWX9"/>
<dbReference type="PROSITE" id="PS50104">
    <property type="entry name" value="TIR"/>
    <property type="match status" value="1"/>
</dbReference>
<gene>
    <name evidence="2" type="ORF">BC008_34970</name>
</gene>
<dbReference type="Pfam" id="PF13676">
    <property type="entry name" value="TIR_2"/>
    <property type="match status" value="1"/>
</dbReference>
<comment type="caution">
    <text evidence="2">The sequence shown here is derived from an EMBL/GenBank/DDBJ whole genome shotgun (WGS) entry which is preliminary data.</text>
</comment>
<dbReference type="GO" id="GO:0007165">
    <property type="term" value="P:signal transduction"/>
    <property type="evidence" value="ECO:0007669"/>
    <property type="project" value="InterPro"/>
</dbReference>
<reference evidence="2 3" key="1">
    <citation type="journal article" date="2015" name="Genome Announc.">
        <title>Draft Genome of the Euendolithic (true boring) Cyanobacterium Mastigocoleus testarum strain BC008.</title>
        <authorList>
            <person name="Guida B.S."/>
            <person name="Garcia-Pichel F."/>
        </authorList>
    </citation>
    <scope>NUCLEOTIDE SEQUENCE [LARGE SCALE GENOMIC DNA]</scope>
    <source>
        <strain evidence="2 3">BC008</strain>
    </source>
</reference>
<dbReference type="InterPro" id="IPR035897">
    <property type="entry name" value="Toll_tir_struct_dom_sf"/>
</dbReference>
<evidence type="ECO:0000259" key="1">
    <source>
        <dbReference type="PROSITE" id="PS50104"/>
    </source>
</evidence>
<name>A0A0V7ZWX9_9CYAN</name>